<feature type="non-terminal residue" evidence="1">
    <location>
        <position position="45"/>
    </location>
</feature>
<accession>A0A1A8FU84</accession>
<evidence type="ECO:0000313" key="1">
    <source>
        <dbReference type="EMBL" id="SBQ62326.1"/>
    </source>
</evidence>
<gene>
    <name evidence="1" type="primary">FAM83G</name>
</gene>
<protein>
    <submittedName>
        <fullName evidence="1">Family with sequence similarity 83, member G</fullName>
    </submittedName>
</protein>
<sequence length="45" mass="4751">GGFNLTYLSADCTTLRVFGTNGPSCQHTLRGAALAPQQKNIKAQT</sequence>
<reference evidence="1" key="1">
    <citation type="submission" date="2016-05" db="EMBL/GenBank/DDBJ databases">
        <authorList>
            <person name="Lavstsen T."/>
            <person name="Jespersen J.S."/>
        </authorList>
    </citation>
    <scope>NUCLEOTIDE SEQUENCE</scope>
    <source>
        <tissue evidence="1">Brain</tissue>
    </source>
</reference>
<reference evidence="1" key="2">
    <citation type="submission" date="2016-06" db="EMBL/GenBank/DDBJ databases">
        <title>The genome of a short-lived fish provides insights into sex chromosome evolution and the genetic control of aging.</title>
        <authorList>
            <person name="Reichwald K."/>
            <person name="Felder M."/>
            <person name="Petzold A."/>
            <person name="Koch P."/>
            <person name="Groth M."/>
            <person name="Platzer M."/>
        </authorList>
    </citation>
    <scope>NUCLEOTIDE SEQUENCE</scope>
    <source>
        <tissue evidence="1">Brain</tissue>
    </source>
</reference>
<dbReference type="AlphaFoldDB" id="A0A1A8FU84"/>
<dbReference type="EMBL" id="HAEB01015799">
    <property type="protein sequence ID" value="SBQ62326.1"/>
    <property type="molecule type" value="Transcribed_RNA"/>
</dbReference>
<name>A0A1A8FU84_9TELE</name>
<proteinExistence type="predicted"/>
<organism evidence="1">
    <name type="scientific">Nothobranchius korthausae</name>
    <dbReference type="NCBI Taxonomy" id="1143690"/>
    <lineage>
        <taxon>Eukaryota</taxon>
        <taxon>Metazoa</taxon>
        <taxon>Chordata</taxon>
        <taxon>Craniata</taxon>
        <taxon>Vertebrata</taxon>
        <taxon>Euteleostomi</taxon>
        <taxon>Actinopterygii</taxon>
        <taxon>Neopterygii</taxon>
        <taxon>Teleostei</taxon>
        <taxon>Neoteleostei</taxon>
        <taxon>Acanthomorphata</taxon>
        <taxon>Ovalentaria</taxon>
        <taxon>Atherinomorphae</taxon>
        <taxon>Cyprinodontiformes</taxon>
        <taxon>Nothobranchiidae</taxon>
        <taxon>Nothobranchius</taxon>
    </lineage>
</organism>
<feature type="non-terminal residue" evidence="1">
    <location>
        <position position="1"/>
    </location>
</feature>